<dbReference type="PATRIC" id="fig|29423.5.peg.1251"/>
<dbReference type="SUPFAM" id="SSF51261">
    <property type="entry name" value="Duplicated hybrid motif"/>
    <property type="match status" value="1"/>
</dbReference>
<dbReference type="Gene3D" id="2.70.70.10">
    <property type="entry name" value="Glucose Permease (Domain IIA)"/>
    <property type="match status" value="1"/>
</dbReference>
<reference evidence="3 4" key="1">
    <citation type="submission" date="2015-11" db="EMBL/GenBank/DDBJ databases">
        <title>Genomic analysis of 38 Legionella species identifies large and diverse effector repertoires.</title>
        <authorList>
            <person name="Burstein D."/>
            <person name="Amaro F."/>
            <person name="Zusman T."/>
            <person name="Lifshitz Z."/>
            <person name="Cohen O."/>
            <person name="Gilbert J.A."/>
            <person name="Pupko T."/>
            <person name="Shuman H.A."/>
            <person name="Segal G."/>
        </authorList>
    </citation>
    <scope>NUCLEOTIDE SEQUENCE [LARGE SCALE GENOMIC DNA]</scope>
    <source>
        <strain evidence="3 4">Oak Ridge-10</strain>
    </source>
</reference>
<accession>A0A0W0X2B6</accession>
<feature type="coiled-coil region" evidence="1">
    <location>
        <begin position="206"/>
        <end position="240"/>
    </location>
</feature>
<feature type="coiled-coil region" evidence="1">
    <location>
        <begin position="27"/>
        <end position="117"/>
    </location>
</feature>
<dbReference type="RefSeq" id="WP_035895375.1">
    <property type="nucleotide sequence ID" value="NZ_KV441803.1"/>
</dbReference>
<dbReference type="Pfam" id="PF01551">
    <property type="entry name" value="Peptidase_M23"/>
    <property type="match status" value="1"/>
</dbReference>
<dbReference type="AlphaFoldDB" id="A0A0W0X2B6"/>
<dbReference type="PANTHER" id="PTHR21666">
    <property type="entry name" value="PEPTIDASE-RELATED"/>
    <property type="match status" value="1"/>
</dbReference>
<dbReference type="InterPro" id="IPR050570">
    <property type="entry name" value="Cell_wall_metabolism_enzyme"/>
</dbReference>
<proteinExistence type="predicted"/>
<feature type="domain" description="M23ase beta-sheet core" evidence="2">
    <location>
        <begin position="270"/>
        <end position="364"/>
    </location>
</feature>
<dbReference type="CDD" id="cd12797">
    <property type="entry name" value="M23_peptidase"/>
    <property type="match status" value="1"/>
</dbReference>
<evidence type="ECO:0000313" key="3">
    <source>
        <dbReference type="EMBL" id="KTD38709.1"/>
    </source>
</evidence>
<dbReference type="EMBL" id="LNYP01000024">
    <property type="protein sequence ID" value="KTD38709.1"/>
    <property type="molecule type" value="Genomic_DNA"/>
</dbReference>
<dbReference type="InterPro" id="IPR011055">
    <property type="entry name" value="Dup_hybrid_motif"/>
</dbReference>
<sequence length="369" mass="42843">MTHRINIILTCCLLFTFGVSYGEHSEVVHKKNQLKELDDKINKLKQVLTHAHDKQTVLTQELSHIEKSIGQGVKNLQLIQQTITNKQQNIQELQREIDQLSNQLRDQQQLLAKHIRTRYRIGVYQPLKWLLNQENPYLVSRLLTFYQYLIKSREEAIHQVRQTKKQLALDQDKLNQEMAAQKHLQQQLVFNQQKLSQEKHYQTNLIHSLQQEIHSKQQALQDHQTNKENLTRLLASLVQKSMMQNQVPFARLRHKLPKPVTIEHKSLQKINQGIIFFAQEGTPVKAVYPGKVLFSDWLKGYGLLLIVDHGQGFMTLYAHNQSLFKQKGEMVGQGEQIATVGHSGGLIQNGLYFEVRQRGKAVPPLEWLS</sequence>
<comment type="caution">
    <text evidence="3">The sequence shown here is derived from an EMBL/GenBank/DDBJ whole genome shotgun (WGS) entry which is preliminary data.</text>
</comment>
<name>A0A0W0X2B6_9GAMM</name>
<evidence type="ECO:0000313" key="4">
    <source>
        <dbReference type="Proteomes" id="UP000054858"/>
    </source>
</evidence>
<dbReference type="PANTHER" id="PTHR21666:SF270">
    <property type="entry name" value="MUREIN HYDROLASE ACTIVATOR ENVC"/>
    <property type="match status" value="1"/>
</dbReference>
<organism evidence="3 4">
    <name type="scientific">Legionella oakridgensis</name>
    <dbReference type="NCBI Taxonomy" id="29423"/>
    <lineage>
        <taxon>Bacteria</taxon>
        <taxon>Pseudomonadati</taxon>
        <taxon>Pseudomonadota</taxon>
        <taxon>Gammaproteobacteria</taxon>
        <taxon>Legionellales</taxon>
        <taxon>Legionellaceae</taxon>
        <taxon>Legionella</taxon>
    </lineage>
</organism>
<dbReference type="Proteomes" id="UP000054858">
    <property type="component" value="Unassembled WGS sequence"/>
</dbReference>
<dbReference type="InterPro" id="IPR016047">
    <property type="entry name" value="M23ase_b-sheet_dom"/>
</dbReference>
<protein>
    <submittedName>
        <fullName evidence="3">Peptidase, M23/M37 family</fullName>
    </submittedName>
</protein>
<keyword evidence="1" id="KW-0175">Coiled coil</keyword>
<gene>
    <name evidence="3" type="ORF">Loak_1197</name>
</gene>
<dbReference type="Gene3D" id="6.10.250.3150">
    <property type="match status" value="1"/>
</dbReference>
<evidence type="ECO:0000259" key="2">
    <source>
        <dbReference type="Pfam" id="PF01551"/>
    </source>
</evidence>
<dbReference type="GO" id="GO:0004222">
    <property type="term" value="F:metalloendopeptidase activity"/>
    <property type="evidence" value="ECO:0007669"/>
    <property type="project" value="TreeGrafter"/>
</dbReference>
<evidence type="ECO:0000256" key="1">
    <source>
        <dbReference type="SAM" id="Coils"/>
    </source>
</evidence>